<reference evidence="2" key="2">
    <citation type="submission" date="2021-04" db="EMBL/GenBank/DDBJ databases">
        <authorList>
            <person name="Gilroy R."/>
        </authorList>
    </citation>
    <scope>NUCLEOTIDE SEQUENCE</scope>
    <source>
        <strain evidence="2">CHK179-7159</strain>
    </source>
</reference>
<protein>
    <submittedName>
        <fullName evidence="2">DNA primase</fullName>
    </submittedName>
</protein>
<dbReference type="Pfam" id="PF01807">
    <property type="entry name" value="Zn_ribbon_DnaG"/>
    <property type="match status" value="1"/>
</dbReference>
<reference evidence="2" key="1">
    <citation type="journal article" date="2021" name="PeerJ">
        <title>Extensive microbial diversity within the chicken gut microbiome revealed by metagenomics and culture.</title>
        <authorList>
            <person name="Gilroy R."/>
            <person name="Ravi A."/>
            <person name="Getino M."/>
            <person name="Pursley I."/>
            <person name="Horton D.L."/>
            <person name="Alikhan N.F."/>
            <person name="Baker D."/>
            <person name="Gharbi K."/>
            <person name="Hall N."/>
            <person name="Watson M."/>
            <person name="Adriaenssens E.M."/>
            <person name="Foster-Nyarko E."/>
            <person name="Jarju S."/>
            <person name="Secka A."/>
            <person name="Antonio M."/>
            <person name="Oren A."/>
            <person name="Chaudhuri R.R."/>
            <person name="La Ragione R."/>
            <person name="Hildebrand F."/>
            <person name="Pallen M.J."/>
        </authorList>
    </citation>
    <scope>NUCLEOTIDE SEQUENCE</scope>
    <source>
        <strain evidence="2">CHK179-7159</strain>
    </source>
</reference>
<feature type="non-terminal residue" evidence="2">
    <location>
        <position position="1"/>
    </location>
</feature>
<accession>A0A9D2L0C7</accession>
<feature type="domain" description="Zinc finger CHC2-type" evidence="1">
    <location>
        <begin position="1"/>
        <end position="40"/>
    </location>
</feature>
<sequence>SMRIYERDYYCFGCGEGGDVFDFVQRMEKLTFREAFEELGGTYPEKEEEPSFRRRRLAYQRQKGREAARNREVWERQEKQDLIRQSNDLYWCVRLYQPLSDAWCDAYNAWQKVLYRLEYLNGKR</sequence>
<dbReference type="InterPro" id="IPR002694">
    <property type="entry name" value="Znf_CHC2"/>
</dbReference>
<evidence type="ECO:0000313" key="2">
    <source>
        <dbReference type="EMBL" id="HJA92116.1"/>
    </source>
</evidence>
<evidence type="ECO:0000259" key="1">
    <source>
        <dbReference type="SMART" id="SM00400"/>
    </source>
</evidence>
<dbReference type="AlphaFoldDB" id="A0A9D2L0C7"/>
<dbReference type="SUPFAM" id="SSF57783">
    <property type="entry name" value="Zinc beta-ribbon"/>
    <property type="match status" value="1"/>
</dbReference>
<evidence type="ECO:0000313" key="3">
    <source>
        <dbReference type="Proteomes" id="UP000886858"/>
    </source>
</evidence>
<dbReference type="GO" id="GO:0008270">
    <property type="term" value="F:zinc ion binding"/>
    <property type="evidence" value="ECO:0007669"/>
    <property type="project" value="InterPro"/>
</dbReference>
<comment type="caution">
    <text evidence="2">The sequence shown here is derived from an EMBL/GenBank/DDBJ whole genome shotgun (WGS) entry which is preliminary data.</text>
</comment>
<organism evidence="2 3">
    <name type="scientific">Candidatus Eisenbergiella merdipullorum</name>
    <dbReference type="NCBI Taxonomy" id="2838553"/>
    <lineage>
        <taxon>Bacteria</taxon>
        <taxon>Bacillati</taxon>
        <taxon>Bacillota</taxon>
        <taxon>Clostridia</taxon>
        <taxon>Lachnospirales</taxon>
        <taxon>Lachnospiraceae</taxon>
        <taxon>Eisenbergiella</taxon>
    </lineage>
</organism>
<proteinExistence type="predicted"/>
<dbReference type="SMART" id="SM00400">
    <property type="entry name" value="ZnF_CHCC"/>
    <property type="match status" value="1"/>
</dbReference>
<dbReference type="Proteomes" id="UP000886858">
    <property type="component" value="Unassembled WGS sequence"/>
</dbReference>
<gene>
    <name evidence="2" type="ORF">H9717_03205</name>
</gene>
<dbReference type="InterPro" id="IPR036977">
    <property type="entry name" value="DNA_primase_Znf_CHC2"/>
</dbReference>
<dbReference type="Gene3D" id="3.90.580.10">
    <property type="entry name" value="Zinc finger, CHC2-type domain"/>
    <property type="match status" value="1"/>
</dbReference>
<dbReference type="EMBL" id="DWYY01000037">
    <property type="protein sequence ID" value="HJA92116.1"/>
    <property type="molecule type" value="Genomic_DNA"/>
</dbReference>
<dbReference type="GO" id="GO:0003899">
    <property type="term" value="F:DNA-directed RNA polymerase activity"/>
    <property type="evidence" value="ECO:0007669"/>
    <property type="project" value="InterPro"/>
</dbReference>
<dbReference type="GO" id="GO:0006260">
    <property type="term" value="P:DNA replication"/>
    <property type="evidence" value="ECO:0007669"/>
    <property type="project" value="InterPro"/>
</dbReference>
<name>A0A9D2L0C7_9FIRM</name>
<dbReference type="GO" id="GO:0003677">
    <property type="term" value="F:DNA binding"/>
    <property type="evidence" value="ECO:0007669"/>
    <property type="project" value="InterPro"/>
</dbReference>